<evidence type="ECO:0000313" key="4">
    <source>
        <dbReference type="Proteomes" id="UP000181942"/>
    </source>
</evidence>
<dbReference type="Pfam" id="PF01609">
    <property type="entry name" value="DDE_Tnp_1"/>
    <property type="match status" value="1"/>
</dbReference>
<feature type="domain" description="Transposase IS4-like" evidence="2">
    <location>
        <begin position="115"/>
        <end position="168"/>
    </location>
</feature>
<dbReference type="PANTHER" id="PTHR30007">
    <property type="entry name" value="PHP DOMAIN PROTEIN"/>
    <property type="match status" value="1"/>
</dbReference>
<feature type="region of interest" description="Disordered" evidence="1">
    <location>
        <begin position="176"/>
        <end position="250"/>
    </location>
</feature>
<dbReference type="PANTHER" id="PTHR30007:SF0">
    <property type="entry name" value="TRANSPOSASE"/>
    <property type="match status" value="1"/>
</dbReference>
<dbReference type="GO" id="GO:0006313">
    <property type="term" value="P:DNA transposition"/>
    <property type="evidence" value="ECO:0007669"/>
    <property type="project" value="InterPro"/>
</dbReference>
<dbReference type="Proteomes" id="UP000181942">
    <property type="component" value="Unassembled WGS sequence"/>
</dbReference>
<dbReference type="InterPro" id="IPR002559">
    <property type="entry name" value="Transposase_11"/>
</dbReference>
<dbReference type="EMBL" id="FONR01000021">
    <property type="protein sequence ID" value="SFG46491.1"/>
    <property type="molecule type" value="Genomic_DNA"/>
</dbReference>
<reference evidence="3 4" key="1">
    <citation type="submission" date="2016-10" db="EMBL/GenBank/DDBJ databases">
        <authorList>
            <person name="de Groot N.N."/>
        </authorList>
    </citation>
    <scope>NUCLEOTIDE SEQUENCE [LARGE SCALE GENOMIC DNA]</scope>
    <source>
        <strain evidence="3 4">OK461</strain>
    </source>
</reference>
<accession>A0A1I2S946</accession>
<proteinExistence type="predicted"/>
<protein>
    <recommendedName>
        <fullName evidence="2">Transposase IS4-like domain-containing protein</fullName>
    </recommendedName>
</protein>
<organism evidence="3 4">
    <name type="scientific">Streptomyces mirabilis</name>
    <dbReference type="NCBI Taxonomy" id="68239"/>
    <lineage>
        <taxon>Bacteria</taxon>
        <taxon>Bacillati</taxon>
        <taxon>Actinomycetota</taxon>
        <taxon>Actinomycetes</taxon>
        <taxon>Kitasatosporales</taxon>
        <taxon>Streptomycetaceae</taxon>
        <taxon>Streptomyces</taxon>
    </lineage>
</organism>
<evidence type="ECO:0000259" key="2">
    <source>
        <dbReference type="Pfam" id="PF01609"/>
    </source>
</evidence>
<name>A0A1I2S946_9ACTN</name>
<dbReference type="GO" id="GO:0003677">
    <property type="term" value="F:DNA binding"/>
    <property type="evidence" value="ECO:0007669"/>
    <property type="project" value="InterPro"/>
</dbReference>
<sequence length="250" mass="26571">MPQSYVLTPVESDSPARSCDCLAHRFGNAGDRSDRVRRYPSDRTDAEWSVARDAMPDPLWLEGRGGQPEGYRHRQMLDAVRYLTDNGTKRVAGLLAELHDRLRGLVREDAGRDPEPTATVIDAQSLRTAPTIPRSTSGWDGGKKVGGRKRHVVVDCLGLLLVVMVTAAGAVRHAGAPSIPRAGCLPSGRPAGPGPPSRDSLVQQAPVPPASPQRPNRLIATTGSRGRVPASAGKPEATHPGGAIATPCRQ</sequence>
<dbReference type="AlphaFoldDB" id="A0A1I2S946"/>
<gene>
    <name evidence="3" type="ORF">SAMN02787118_12159</name>
</gene>
<dbReference type="GO" id="GO:0004803">
    <property type="term" value="F:transposase activity"/>
    <property type="evidence" value="ECO:0007669"/>
    <property type="project" value="InterPro"/>
</dbReference>
<feature type="region of interest" description="Disordered" evidence="1">
    <location>
        <begin position="122"/>
        <end position="146"/>
    </location>
</feature>
<feature type="compositionally biased region" description="Polar residues" evidence="1">
    <location>
        <begin position="125"/>
        <end position="138"/>
    </location>
</feature>
<evidence type="ECO:0000256" key="1">
    <source>
        <dbReference type="SAM" id="MobiDB-lite"/>
    </source>
</evidence>
<evidence type="ECO:0000313" key="3">
    <source>
        <dbReference type="EMBL" id="SFG46491.1"/>
    </source>
</evidence>